<dbReference type="PANTHER" id="PTHR30203:SF33">
    <property type="entry name" value="BLR4455 PROTEIN"/>
    <property type="match status" value="1"/>
</dbReference>
<dbReference type="InterPro" id="IPR010131">
    <property type="entry name" value="MdtP/NodT-like"/>
</dbReference>
<evidence type="ECO:0000256" key="1">
    <source>
        <dbReference type="ARBA" id="ARBA00007613"/>
    </source>
</evidence>
<reference evidence="4 5" key="1">
    <citation type="submission" date="2021-10" db="EMBL/GenBank/DDBJ databases">
        <authorList>
            <person name="Koch H."/>
        </authorList>
    </citation>
    <scope>NUCLEOTIDE SEQUENCE [LARGE SCALE GENOMIC DNA]</scope>
    <source>
        <strain evidence="4">6680</strain>
    </source>
</reference>
<dbReference type="Proteomes" id="UP000839052">
    <property type="component" value="Chromosome"/>
</dbReference>
<name>A0ABM8YYF1_9PROT</name>
<dbReference type="Gene3D" id="1.20.1600.10">
    <property type="entry name" value="Outer membrane efflux proteins (OEP)"/>
    <property type="match status" value="1"/>
</dbReference>
<protein>
    <submittedName>
        <fullName evidence="4">Efflux transporter, outer membrane factor (OMF) lipoprotein, NodT family</fullName>
    </submittedName>
</protein>
<keyword evidence="2 4" id="KW-0449">Lipoprotein</keyword>
<evidence type="ECO:0000256" key="3">
    <source>
        <dbReference type="SAM" id="Phobius"/>
    </source>
</evidence>
<keyword evidence="2 3" id="KW-0472">Membrane</keyword>
<keyword evidence="2" id="KW-0564">Palmitate</keyword>
<sequence length="527" mass="57571">MAIKQHKIIKRATRKLLTKSSFYWVALVFSALLNGCVMGPDFKKPEAPLATSYAPQPLSQGTAGGPGQARELQKYNVTAAIPYDWWTMFHSPQINSLIERAFKTNPTIQSAQAALRGLQQNVIAQEGFFYPTIGASYSPSRNKLSGNNGGNALGLQGNGRNIQTVSNPAGPVFVGPVYYNYHIAQLTVGYVPDVFGVNRRQVESLQAQLNAQHFQLEATYITLASNVVAAALQEASLRSQIVVMQKIINSYNENLEIMRKQLKLGFIAELDVASQESVKAQAEQALIPMKKQLELTRDLIRALAGNLPNEDVPEKFELGSLHLPEELPLSLPSQLVEQRPDIRAAQEQLHSASAEVGVAIASRLPQFSITGAIGGMASTPSWLFQTGGPFFSLLGSISKTLLDGGTLKAKERAARERLVEAGADYRNVVITAFQNVADTLHAIQSDADFLKAAARSEQALKVTADITRKQYKLGYVSYQIVVIAEQSHQQSLINLIQAQTNRFGDAAALYQALGGGWWNRSDATNKY</sequence>
<dbReference type="PANTHER" id="PTHR30203">
    <property type="entry name" value="OUTER MEMBRANE CATION EFFLUX PROTEIN"/>
    <property type="match status" value="1"/>
</dbReference>
<feature type="transmembrane region" description="Helical" evidence="3">
    <location>
        <begin position="21"/>
        <end position="40"/>
    </location>
</feature>
<dbReference type="Gene3D" id="2.20.200.10">
    <property type="entry name" value="Outer membrane efflux proteins (OEP)"/>
    <property type="match status" value="1"/>
</dbReference>
<keyword evidence="2" id="KW-1134">Transmembrane beta strand</keyword>
<organism evidence="4 5">
    <name type="scientific">Candidatus Nitrotoga arctica</name>
    <dbReference type="NCBI Taxonomy" id="453162"/>
    <lineage>
        <taxon>Bacteria</taxon>
        <taxon>Pseudomonadati</taxon>
        <taxon>Pseudomonadota</taxon>
        <taxon>Betaproteobacteria</taxon>
        <taxon>Nitrosomonadales</taxon>
        <taxon>Gallionellaceae</taxon>
        <taxon>Candidatus Nitrotoga</taxon>
    </lineage>
</organism>
<dbReference type="EMBL" id="OU912926">
    <property type="protein sequence ID" value="CAG9932573.1"/>
    <property type="molecule type" value="Genomic_DNA"/>
</dbReference>
<gene>
    <name evidence="4" type="ORF">NTG6680_1320</name>
</gene>
<keyword evidence="3" id="KW-1133">Transmembrane helix</keyword>
<keyword evidence="2 3" id="KW-0812">Transmembrane</keyword>
<comment type="similarity">
    <text evidence="1 2">Belongs to the outer membrane factor (OMF) (TC 1.B.17) family.</text>
</comment>
<evidence type="ECO:0000256" key="2">
    <source>
        <dbReference type="RuleBase" id="RU362097"/>
    </source>
</evidence>
<dbReference type="Pfam" id="PF02321">
    <property type="entry name" value="OEP"/>
    <property type="match status" value="2"/>
</dbReference>
<comment type="subcellular location">
    <subcellularLocation>
        <location evidence="2">Cell membrane</location>
        <topology evidence="2">Lipid-anchor</topology>
    </subcellularLocation>
</comment>
<dbReference type="InterPro" id="IPR003423">
    <property type="entry name" value="OMP_efflux"/>
</dbReference>
<dbReference type="SUPFAM" id="SSF56954">
    <property type="entry name" value="Outer membrane efflux proteins (OEP)"/>
    <property type="match status" value="1"/>
</dbReference>
<dbReference type="NCBIfam" id="TIGR01845">
    <property type="entry name" value="outer_NodT"/>
    <property type="match status" value="1"/>
</dbReference>
<proteinExistence type="inferred from homology"/>
<evidence type="ECO:0000313" key="4">
    <source>
        <dbReference type="EMBL" id="CAG9932573.1"/>
    </source>
</evidence>
<accession>A0ABM8YYF1</accession>
<evidence type="ECO:0000313" key="5">
    <source>
        <dbReference type="Proteomes" id="UP000839052"/>
    </source>
</evidence>
<keyword evidence="5" id="KW-1185">Reference proteome</keyword>